<dbReference type="AlphaFoldDB" id="A0ABD4RET6"/>
<dbReference type="InterPro" id="IPR029787">
    <property type="entry name" value="Nucleotide_cyclase"/>
</dbReference>
<dbReference type="InterPro" id="IPR000014">
    <property type="entry name" value="PAS"/>
</dbReference>
<comment type="caution">
    <text evidence="2">The sequence shown here is derived from an EMBL/GenBank/DDBJ whole genome shotgun (WGS) entry which is preliminary data.</text>
</comment>
<dbReference type="Pfam" id="PF00990">
    <property type="entry name" value="GGDEF"/>
    <property type="match status" value="1"/>
</dbReference>
<dbReference type="EMBL" id="JAIFTX010000003">
    <property type="protein sequence ID" value="MBX7289856.1"/>
    <property type="molecule type" value="Genomic_DNA"/>
</dbReference>
<organism evidence="2 3">
    <name type="scientific">Clostridium chauvoei</name>
    <dbReference type="NCBI Taxonomy" id="46867"/>
    <lineage>
        <taxon>Bacteria</taxon>
        <taxon>Bacillati</taxon>
        <taxon>Bacillota</taxon>
        <taxon>Clostridia</taxon>
        <taxon>Eubacteriales</taxon>
        <taxon>Clostridiaceae</taxon>
        <taxon>Clostridium</taxon>
    </lineage>
</organism>
<dbReference type="SUPFAM" id="SSF55781">
    <property type="entry name" value="GAF domain-like"/>
    <property type="match status" value="1"/>
</dbReference>
<dbReference type="Proteomes" id="UP000775179">
    <property type="component" value="Unassembled WGS sequence"/>
</dbReference>
<dbReference type="Gene3D" id="3.30.70.270">
    <property type="match status" value="1"/>
</dbReference>
<name>A0ABD4RET6_9CLOT</name>
<dbReference type="KEGG" id="cchv:BTM20_03475"/>
<dbReference type="InterPro" id="IPR029016">
    <property type="entry name" value="GAF-like_dom_sf"/>
</dbReference>
<dbReference type="InterPro" id="IPR052155">
    <property type="entry name" value="Biofilm_reg_signaling"/>
</dbReference>
<accession>A0ABD4RET6</accession>
<dbReference type="InterPro" id="IPR000160">
    <property type="entry name" value="GGDEF_dom"/>
</dbReference>
<sequence length="663" mass="76985">MSLNNADNIKELKNILSDLYLKYGTTDETLKLSQLLDIIIENQQNIIVNLRKNKEKFKNIIYAASDVIFEIDITNNELLYSKENLPLDIMETRDKTQNIYNLIFSYVAYNFVHPNDCKEFKSKFSIANIENLIVEGKEAPYMDLRFLHNNDYLWVTCSIIPVVNDDEVVLVVYAKNIHSKKLKELELIRKTQNDPLTNLYNKTFTKSKIENIISNSPITYYYFIIVDLDNFSLINKNLGHSFGDAVLQDISKQIKSIFMDADVIGRVGGDEFVVFTKEIDNKISLLYKLNKLKVLLRQSYGRNGSKVNISASMGVSTYPQDGSSFNDLYEKSKKALYLSKRLGKDSYVFYDSSVHLHLKNTIKSSVDNSDPIYVLSDIKQNIFEYIFRILYETKDTYTAINLILKIVGENFNLSRVYIFEIFENGLYSSNTFEWCNEGIPSQLENMKKLYTSDFKESAPHFDSNSVFFCDDITTIKGKFHEIMAKQNIKSFMQCAVFQEDRFVGSVGFDECVNENRVWTMEERKILNIISNIISTFLFKERSYTKLLNSEKINRSILETLDTYTYVIDMDNFDLLYINKKIRNLMPNAKIGDKCHKLVFNKDKPCKVCPIKLLKESGKSNTEAIENYNPLYNFWTSSVASKIKWENKDNVCLISCHDISKYKK</sequence>
<dbReference type="SUPFAM" id="SSF55073">
    <property type="entry name" value="Nucleotide cyclase"/>
    <property type="match status" value="1"/>
</dbReference>
<evidence type="ECO:0000313" key="3">
    <source>
        <dbReference type="Proteomes" id="UP000775179"/>
    </source>
</evidence>
<reference evidence="2 3" key="1">
    <citation type="submission" date="2021-08" db="EMBL/GenBank/DDBJ databases">
        <title>Genome sequence analysis of Clostridium chauvoei strains of European origin and evaluation of typing options for outbreak investigations.</title>
        <authorList>
            <person name="Abdel-Glil M."/>
            <person name="Thomas P."/>
            <person name="Seyboldt C."/>
        </authorList>
    </citation>
    <scope>NUCLEOTIDE SEQUENCE [LARGE SCALE GENOMIC DNA]</scope>
    <source>
        <strain evidence="2 3">S0260-09</strain>
    </source>
</reference>
<proteinExistence type="predicted"/>
<dbReference type="CDD" id="cd01949">
    <property type="entry name" value="GGDEF"/>
    <property type="match status" value="1"/>
</dbReference>
<protein>
    <submittedName>
        <fullName evidence="2">GGDEF domain-containing protein</fullName>
    </submittedName>
</protein>
<dbReference type="SMART" id="SM00267">
    <property type="entry name" value="GGDEF"/>
    <property type="match status" value="1"/>
</dbReference>
<dbReference type="Pfam" id="PF13426">
    <property type="entry name" value="PAS_9"/>
    <property type="match status" value="1"/>
</dbReference>
<dbReference type="Gene3D" id="3.30.450.40">
    <property type="match status" value="1"/>
</dbReference>
<dbReference type="PROSITE" id="PS50887">
    <property type="entry name" value="GGDEF"/>
    <property type="match status" value="1"/>
</dbReference>
<evidence type="ECO:0000259" key="1">
    <source>
        <dbReference type="PROSITE" id="PS50887"/>
    </source>
</evidence>
<feature type="domain" description="GGDEF" evidence="1">
    <location>
        <begin position="219"/>
        <end position="352"/>
    </location>
</feature>
<evidence type="ECO:0000313" key="2">
    <source>
        <dbReference type="EMBL" id="MBX7289856.1"/>
    </source>
</evidence>
<gene>
    <name evidence="2" type="ORF">K4H94_02160</name>
</gene>
<dbReference type="NCBIfam" id="TIGR00254">
    <property type="entry name" value="GGDEF"/>
    <property type="match status" value="1"/>
</dbReference>
<dbReference type="PANTHER" id="PTHR44757">
    <property type="entry name" value="DIGUANYLATE CYCLASE DGCP"/>
    <property type="match status" value="1"/>
</dbReference>
<dbReference type="InterPro" id="IPR043128">
    <property type="entry name" value="Rev_trsase/Diguanyl_cyclase"/>
</dbReference>
<dbReference type="PANTHER" id="PTHR44757:SF2">
    <property type="entry name" value="BIOFILM ARCHITECTURE MAINTENANCE PROTEIN MBAA"/>
    <property type="match status" value="1"/>
</dbReference>
<dbReference type="Gene3D" id="3.30.450.20">
    <property type="entry name" value="PAS domain"/>
    <property type="match status" value="1"/>
</dbReference>
<dbReference type="RefSeq" id="WP_021874900.1">
    <property type="nucleotide sequence ID" value="NZ_CP018624.1"/>
</dbReference>
<dbReference type="GeneID" id="66300911"/>